<keyword evidence="2" id="KW-1185">Reference proteome</keyword>
<reference evidence="1" key="1">
    <citation type="submission" date="2021-06" db="EMBL/GenBank/DDBJ databases">
        <authorList>
            <person name="Kallberg Y."/>
            <person name="Tangrot J."/>
            <person name="Rosling A."/>
        </authorList>
    </citation>
    <scope>NUCLEOTIDE SEQUENCE</scope>
    <source>
        <strain evidence="1">CL356</strain>
    </source>
</reference>
<protein>
    <submittedName>
        <fullName evidence="1">12557_t:CDS:1</fullName>
    </submittedName>
</protein>
<comment type="caution">
    <text evidence="1">The sequence shown here is derived from an EMBL/GenBank/DDBJ whole genome shotgun (WGS) entry which is preliminary data.</text>
</comment>
<gene>
    <name evidence="1" type="ORF">ACOLOM_LOCUS8504</name>
</gene>
<organism evidence="1 2">
    <name type="scientific">Acaulospora colombiana</name>
    <dbReference type="NCBI Taxonomy" id="27376"/>
    <lineage>
        <taxon>Eukaryota</taxon>
        <taxon>Fungi</taxon>
        <taxon>Fungi incertae sedis</taxon>
        <taxon>Mucoromycota</taxon>
        <taxon>Glomeromycotina</taxon>
        <taxon>Glomeromycetes</taxon>
        <taxon>Diversisporales</taxon>
        <taxon>Acaulosporaceae</taxon>
        <taxon>Acaulospora</taxon>
    </lineage>
</organism>
<sequence>GPLLVLDFQSLYPSVMVAYNYCYSTCLGRVKYFKGQNKFGVLDHLDIPEGLTGKLKDHLTELLETRVMVKQGMKLATGNKVGAIDGDSKINDIGHSRCFVNVTYGYTSATFSGRMPAVEIADSIVQSGRETLENAIQIIEATPRWGAKVVYGDTDSLFIYLPDRTKEQAFIIGNDIANTITAANPAPVKLKFEKVFLPSVLVAKKRYVGFKYEHPDEVIPSFDAKGIETVRRDGIPAAQKMLENTLKILFRSQDLSEVKEYCWRTWTKILEGRVSIQDFIFAKEVRLGTYRYAFSAPKPYDVPKECITAIKWHLLPVPQLQQPDWQKTPMMKFNMVIVSAMSSLEQVPEIH</sequence>
<dbReference type="EMBL" id="CAJVPT010022138">
    <property type="protein sequence ID" value="CAG8658610.1"/>
    <property type="molecule type" value="Genomic_DNA"/>
</dbReference>
<dbReference type="Proteomes" id="UP000789525">
    <property type="component" value="Unassembled WGS sequence"/>
</dbReference>
<evidence type="ECO:0000313" key="2">
    <source>
        <dbReference type="Proteomes" id="UP000789525"/>
    </source>
</evidence>
<evidence type="ECO:0000313" key="1">
    <source>
        <dbReference type="EMBL" id="CAG8658610.1"/>
    </source>
</evidence>
<proteinExistence type="predicted"/>
<name>A0ACA9NHY9_9GLOM</name>
<feature type="non-terminal residue" evidence="1">
    <location>
        <position position="1"/>
    </location>
</feature>
<accession>A0ACA9NHY9</accession>